<evidence type="ECO:0000256" key="5">
    <source>
        <dbReference type="ARBA" id="ARBA00023136"/>
    </source>
</evidence>
<keyword evidence="10" id="KW-1185">Reference proteome</keyword>
<dbReference type="GO" id="GO:0005886">
    <property type="term" value="C:plasma membrane"/>
    <property type="evidence" value="ECO:0007669"/>
    <property type="project" value="UniProtKB-SubCell"/>
</dbReference>
<comment type="subcellular location">
    <subcellularLocation>
        <location evidence="1">Cell membrane</location>
        <topology evidence="1">Multi-pass membrane protein</topology>
    </subcellularLocation>
</comment>
<comment type="caution">
    <text evidence="9">The sequence shown here is derived from an EMBL/GenBank/DDBJ whole genome shotgun (WGS) entry which is preliminary data.</text>
</comment>
<accession>A0A9E2SC29</accession>
<evidence type="ECO:0000256" key="3">
    <source>
        <dbReference type="ARBA" id="ARBA00022692"/>
    </source>
</evidence>
<dbReference type="Pfam" id="PF13614">
    <property type="entry name" value="AAA_31"/>
    <property type="match status" value="1"/>
</dbReference>
<keyword evidence="4 6" id="KW-1133">Transmembrane helix</keyword>
<dbReference type="GO" id="GO:0004713">
    <property type="term" value="F:protein tyrosine kinase activity"/>
    <property type="evidence" value="ECO:0007669"/>
    <property type="project" value="TreeGrafter"/>
</dbReference>
<evidence type="ECO:0000256" key="6">
    <source>
        <dbReference type="SAM" id="Phobius"/>
    </source>
</evidence>
<dbReference type="RefSeq" id="WP_217794094.1">
    <property type="nucleotide sequence ID" value="NZ_JAHSPG010000016.1"/>
</dbReference>
<feature type="transmembrane region" description="Helical" evidence="6">
    <location>
        <begin position="458"/>
        <end position="480"/>
    </location>
</feature>
<keyword evidence="2" id="KW-1003">Cell membrane</keyword>
<evidence type="ECO:0000256" key="2">
    <source>
        <dbReference type="ARBA" id="ARBA00022475"/>
    </source>
</evidence>
<evidence type="ECO:0000256" key="1">
    <source>
        <dbReference type="ARBA" id="ARBA00004651"/>
    </source>
</evidence>
<dbReference type="Proteomes" id="UP000812270">
    <property type="component" value="Unassembled WGS sequence"/>
</dbReference>
<evidence type="ECO:0000259" key="7">
    <source>
        <dbReference type="Pfam" id="PF02706"/>
    </source>
</evidence>
<proteinExistence type="predicted"/>
<feature type="domain" description="Polysaccharide chain length determinant N-terminal" evidence="7">
    <location>
        <begin position="1"/>
        <end position="88"/>
    </location>
</feature>
<dbReference type="Pfam" id="PF02706">
    <property type="entry name" value="Wzz"/>
    <property type="match status" value="1"/>
</dbReference>
<sequence>MDLVFLLHALLKKKWVILICTIAGVLAGLIFVFSKDQFYVSVAQYSTGFTMKQQVKIKDDVGYSFAEADQRFKNVIETFKSPVVVGMLSYELMLHDLEQKRPFRTLTAKEKSTPSIVGLNLEEAKRVLHQKVDNQELLVAYEPSESKVFELIKLYQYNHEALLSRLSVDRVQGTDYLNIVFKSENPELSAYVVNSIGREFINFFTKINATRTTESMTKLSALTQQKKQEYDNAVTILQKFREQVGSPNVGDRAKAAMEMMQSLTTQLNDNEGKLNSLKGRLSSVKDQIQGLSSGTVTASNANSDIISLTQKNRELASQQTTAGPATYKDLQNQIDNNTKQIQKLETFKAGKGDVSGLRNQLTRDKSDIEYEIASLTQTSRSINDKINLYKGMAYTGGGDEVEVQKLQNEVDRLNTEYQALLARMQTSQDVDVAPEINFKQTIVGQPAIKPEPGKKKTILLLCALTTLVVSSLVVIIIDFLDNSVRAPSIYHKNIKLKLLSTVSKINLRTRTVADQFENVSETTRQANSAENIFIESVRKLRYEIENGEKKVILFTSTKSDVGKSTLIEALAYSMSLAKKKLLLIDTNFPHNTLTEKFVPKSTLENVNFNPDKSVHEKGVYEIASKTPIPGVDIIGCKQGNYSPLEILPKHNLLEHLALIKREYDYIFIEGAGLNMHSDSRELSRYVEGVVVVFSADNTLNQLDKESLQFLKTIDNKVMGGVLNSIEKDNIEL</sequence>
<feature type="domain" description="AAA" evidence="8">
    <location>
        <begin position="550"/>
        <end position="669"/>
    </location>
</feature>
<dbReference type="InterPro" id="IPR025669">
    <property type="entry name" value="AAA_dom"/>
</dbReference>
<gene>
    <name evidence="9" type="ORF">KTO63_21885</name>
</gene>
<reference evidence="9" key="1">
    <citation type="submission" date="2021-06" db="EMBL/GenBank/DDBJ databases">
        <authorList>
            <person name="Huq M.A."/>
        </authorList>
    </citation>
    <scope>NUCLEOTIDE SEQUENCE</scope>
    <source>
        <strain evidence="9">MAH-26</strain>
    </source>
</reference>
<evidence type="ECO:0000259" key="8">
    <source>
        <dbReference type="Pfam" id="PF13614"/>
    </source>
</evidence>
<evidence type="ECO:0000313" key="9">
    <source>
        <dbReference type="EMBL" id="MBV4359831.1"/>
    </source>
</evidence>
<feature type="transmembrane region" description="Helical" evidence="6">
    <location>
        <begin position="15"/>
        <end position="33"/>
    </location>
</feature>
<dbReference type="PANTHER" id="PTHR32309">
    <property type="entry name" value="TYROSINE-PROTEIN KINASE"/>
    <property type="match status" value="1"/>
</dbReference>
<dbReference type="EMBL" id="JAHSPG010000016">
    <property type="protein sequence ID" value="MBV4359831.1"/>
    <property type="molecule type" value="Genomic_DNA"/>
</dbReference>
<dbReference type="InterPro" id="IPR003856">
    <property type="entry name" value="LPS_length_determ_N"/>
</dbReference>
<keyword evidence="3 6" id="KW-0812">Transmembrane</keyword>
<keyword evidence="5 6" id="KW-0472">Membrane</keyword>
<name>A0A9E2SC29_9BACT</name>
<organism evidence="9 10">
    <name type="scientific">Pinibacter aurantiacus</name>
    <dbReference type="NCBI Taxonomy" id="2851599"/>
    <lineage>
        <taxon>Bacteria</taxon>
        <taxon>Pseudomonadati</taxon>
        <taxon>Bacteroidota</taxon>
        <taxon>Chitinophagia</taxon>
        <taxon>Chitinophagales</taxon>
        <taxon>Chitinophagaceae</taxon>
        <taxon>Pinibacter</taxon>
    </lineage>
</organism>
<evidence type="ECO:0000313" key="10">
    <source>
        <dbReference type="Proteomes" id="UP000812270"/>
    </source>
</evidence>
<dbReference type="PANTHER" id="PTHR32309:SF13">
    <property type="entry name" value="FERRIC ENTEROBACTIN TRANSPORT PROTEIN FEPE"/>
    <property type="match status" value="1"/>
</dbReference>
<dbReference type="InterPro" id="IPR050445">
    <property type="entry name" value="Bact_polysacc_biosynth/exp"/>
</dbReference>
<evidence type="ECO:0000256" key="4">
    <source>
        <dbReference type="ARBA" id="ARBA00022989"/>
    </source>
</evidence>
<dbReference type="AlphaFoldDB" id="A0A9E2SC29"/>
<protein>
    <submittedName>
        <fullName evidence="9">AAA family ATPase</fullName>
    </submittedName>
</protein>